<gene>
    <name evidence="8" type="ORF">MONBRDRAFT_35641</name>
</gene>
<dbReference type="GO" id="GO:0008270">
    <property type="term" value="F:zinc ion binding"/>
    <property type="evidence" value="ECO:0007669"/>
    <property type="project" value="UniProtKB-KW"/>
</dbReference>
<dbReference type="KEGG" id="mbr:MONBRDRAFT_35641"/>
<evidence type="ECO:0000313" key="9">
    <source>
        <dbReference type="Proteomes" id="UP000001357"/>
    </source>
</evidence>
<feature type="region of interest" description="Disordered" evidence="6">
    <location>
        <begin position="206"/>
        <end position="249"/>
    </location>
</feature>
<dbReference type="GO" id="GO:0045892">
    <property type="term" value="P:negative regulation of DNA-templated transcription"/>
    <property type="evidence" value="ECO:0007669"/>
    <property type="project" value="InterPro"/>
</dbReference>
<evidence type="ECO:0000256" key="6">
    <source>
        <dbReference type="SAM" id="MobiDB-lite"/>
    </source>
</evidence>
<dbReference type="AlphaFoldDB" id="A9UQF9"/>
<dbReference type="PANTHER" id="PTHR13119:SF12">
    <property type="entry name" value="PROTEIN SUPPRESSOR OF SABLE"/>
    <property type="match status" value="1"/>
</dbReference>
<evidence type="ECO:0000256" key="1">
    <source>
        <dbReference type="ARBA" id="ARBA00022723"/>
    </source>
</evidence>
<keyword evidence="1 5" id="KW-0479">Metal-binding</keyword>
<evidence type="ECO:0000256" key="4">
    <source>
        <dbReference type="ARBA" id="ARBA00022833"/>
    </source>
</evidence>
<feature type="compositionally biased region" description="Low complexity" evidence="6">
    <location>
        <begin position="214"/>
        <end position="229"/>
    </location>
</feature>
<dbReference type="GO" id="GO:0003723">
    <property type="term" value="F:RNA binding"/>
    <property type="evidence" value="ECO:0007669"/>
    <property type="project" value="InterPro"/>
</dbReference>
<dbReference type="Gene3D" id="3.30.1370.210">
    <property type="match status" value="1"/>
</dbReference>
<dbReference type="RefSeq" id="XP_001742354.1">
    <property type="nucleotide sequence ID" value="XM_001742302.1"/>
</dbReference>
<keyword evidence="2" id="KW-0677">Repeat</keyword>
<proteinExistence type="predicted"/>
<dbReference type="InterPro" id="IPR000571">
    <property type="entry name" value="Znf_CCCH"/>
</dbReference>
<feature type="domain" description="C3H1-type" evidence="7">
    <location>
        <begin position="446"/>
        <end position="469"/>
    </location>
</feature>
<reference evidence="8 9" key="1">
    <citation type="journal article" date="2008" name="Nature">
        <title>The genome of the choanoflagellate Monosiga brevicollis and the origin of metazoans.</title>
        <authorList>
            <consortium name="JGI Sequencing"/>
            <person name="King N."/>
            <person name="Westbrook M.J."/>
            <person name="Young S.L."/>
            <person name="Kuo A."/>
            <person name="Abedin M."/>
            <person name="Chapman J."/>
            <person name="Fairclough S."/>
            <person name="Hellsten U."/>
            <person name="Isogai Y."/>
            <person name="Letunic I."/>
            <person name="Marr M."/>
            <person name="Pincus D."/>
            <person name="Putnam N."/>
            <person name="Rokas A."/>
            <person name="Wright K.J."/>
            <person name="Zuzow R."/>
            <person name="Dirks W."/>
            <person name="Good M."/>
            <person name="Goodstein D."/>
            <person name="Lemons D."/>
            <person name="Li W."/>
            <person name="Lyons J.B."/>
            <person name="Morris A."/>
            <person name="Nichols S."/>
            <person name="Richter D.J."/>
            <person name="Salamov A."/>
            <person name="Bork P."/>
            <person name="Lim W.A."/>
            <person name="Manning G."/>
            <person name="Miller W.T."/>
            <person name="McGinnis W."/>
            <person name="Shapiro H."/>
            <person name="Tjian R."/>
            <person name="Grigoriev I.V."/>
            <person name="Rokhsar D."/>
        </authorList>
    </citation>
    <scope>NUCLEOTIDE SEQUENCE [LARGE SCALE GENOMIC DNA]</scope>
    <source>
        <strain evidence="9">MX1 / ATCC 50154</strain>
    </source>
</reference>
<sequence length="652" mass="70816">MTTSIVAPNWLCKLLADAGVPDDDVFAPYIVQLIEDHANDEQHCQEAVQEALADVLEDHRPSDFETAARDATAAIFSQRKLRAWDNDPQLLQQGNLQPVRSRGSSISAAHSPLTNTPPDEAGAKSSFDAAVEAQQRYRLATSPASSGSLRTSSLGQVNTAASQLNIDAPTFMPSGPSPLSSPRMMEHVPMLGQFSLSPLDSQVTMNEAEPAPFSGPNELGSLLGSNGSLHPFPEDGAGYAPPGLRSSRTNAQVGVPNGFDLLAYQQARQEEGNGHPSDHGFAGGNDYQSMTSGYDGMASPSLDPMGFPPLAAGMAGHGHLAGPFNPQESAEFDPRGAQEFYATPADAANMSSGYPHSGGLDGYDDMAFALAQATGDQDQYYNMLAEEQGIGLDPLIEQLLDLLITQEDSDLNGLSQLEEDKLLLAFRTLLGKEDDAPADSKDPSRTARRTLCKFFQQGSCRRADCWYSHDPAEVPCKYFQRGWCVAGDACTFFHDRTNETLSNYMSWLRSVLTGGRATVEAVLGREDDSPDVQYGTLEHQQAFPSLHDDGEAGHGHVVTGWEPAGSNELVWDGAKQIGFTHLQQQFPTIWKDDIMEVWPGAMFCMRANHRQIKPPFRNLSLTLCTSPPPSSLMLSHCKCDVRYLHQRATIRL</sequence>
<dbReference type="GO" id="GO:0005634">
    <property type="term" value="C:nucleus"/>
    <property type="evidence" value="ECO:0000318"/>
    <property type="project" value="GO_Central"/>
</dbReference>
<keyword evidence="4 5" id="KW-0862">Zinc</keyword>
<dbReference type="PROSITE" id="PS50103">
    <property type="entry name" value="ZF_C3H1"/>
    <property type="match status" value="2"/>
</dbReference>
<accession>A9UQF9</accession>
<dbReference type="EMBL" id="CH991543">
    <property type="protein sequence ID" value="EDQ92592.1"/>
    <property type="molecule type" value="Genomic_DNA"/>
</dbReference>
<name>A9UQF9_MONBE</name>
<evidence type="ECO:0000256" key="3">
    <source>
        <dbReference type="ARBA" id="ARBA00022771"/>
    </source>
</evidence>
<keyword evidence="9" id="KW-1185">Reference proteome</keyword>
<evidence type="ECO:0000313" key="8">
    <source>
        <dbReference type="EMBL" id="EDQ92592.1"/>
    </source>
</evidence>
<dbReference type="InterPro" id="IPR036855">
    <property type="entry name" value="Znf_CCCH_sf"/>
</dbReference>
<dbReference type="InParanoid" id="A9UQF9"/>
<feature type="domain" description="C3H1-type" evidence="7">
    <location>
        <begin position="470"/>
        <end position="497"/>
    </location>
</feature>
<evidence type="ECO:0000259" key="7">
    <source>
        <dbReference type="PROSITE" id="PS50103"/>
    </source>
</evidence>
<dbReference type="Gene3D" id="4.10.1000.10">
    <property type="entry name" value="Zinc finger, CCCH-type"/>
    <property type="match status" value="1"/>
</dbReference>
<dbReference type="PANTHER" id="PTHR13119">
    <property type="entry name" value="ZINC FINGER CCCH DOMAIN-CONTAINING PROTEI"/>
    <property type="match status" value="1"/>
</dbReference>
<dbReference type="GeneID" id="5887491"/>
<evidence type="ECO:0000256" key="5">
    <source>
        <dbReference type="PROSITE-ProRule" id="PRU00723"/>
    </source>
</evidence>
<dbReference type="InterPro" id="IPR045124">
    <property type="entry name" value="Su(sable)-like"/>
</dbReference>
<feature type="compositionally biased region" description="Polar residues" evidence="6">
    <location>
        <begin position="97"/>
        <end position="117"/>
    </location>
</feature>
<dbReference type="STRING" id="81824.A9UQF9"/>
<feature type="zinc finger region" description="C3H1-type" evidence="5">
    <location>
        <begin position="470"/>
        <end position="497"/>
    </location>
</feature>
<protein>
    <recommendedName>
        <fullName evidence="7">C3H1-type domain-containing protein</fullName>
    </recommendedName>
</protein>
<feature type="region of interest" description="Disordered" evidence="6">
    <location>
        <begin position="97"/>
        <end position="123"/>
    </location>
</feature>
<organism evidence="8 9">
    <name type="scientific">Monosiga brevicollis</name>
    <name type="common">Choanoflagellate</name>
    <dbReference type="NCBI Taxonomy" id="81824"/>
    <lineage>
        <taxon>Eukaryota</taxon>
        <taxon>Choanoflagellata</taxon>
        <taxon>Craspedida</taxon>
        <taxon>Salpingoecidae</taxon>
        <taxon>Monosiga</taxon>
    </lineage>
</organism>
<evidence type="ECO:0000256" key="2">
    <source>
        <dbReference type="ARBA" id="ARBA00022737"/>
    </source>
</evidence>
<dbReference type="Proteomes" id="UP000001357">
    <property type="component" value="Unassembled WGS sequence"/>
</dbReference>
<keyword evidence="3 5" id="KW-0863">Zinc-finger</keyword>
<dbReference type="SMART" id="SM00356">
    <property type="entry name" value="ZnF_C3H1"/>
    <property type="match status" value="2"/>
</dbReference>
<feature type="zinc finger region" description="C3H1-type" evidence="5">
    <location>
        <begin position="446"/>
        <end position="469"/>
    </location>
</feature>
<dbReference type="SUPFAM" id="SSF90229">
    <property type="entry name" value="CCCH zinc finger"/>
    <property type="match status" value="1"/>
</dbReference>